<sequence>MEVSIVHEYSILYSDRLVQKDKKWVDGFLRYYEFNNKVEILNEDEQLVKGDFKNISFEVGKQYVINKMLVDIIDFNGTSERYISVLLKKEPVSGDSPSVSNSIKQESIPTTIRRSPSMSSLPKPPAIKIQQRSLGLTKTKSITHVPKSGGPSVLSKRKTLIGLQQMSAKSPGLKRPTSPVSKDAKLKFPVVEPIAGRILPRSSIIYKFMD</sequence>
<dbReference type="InterPro" id="IPR018838">
    <property type="entry name" value="ZGRF1-like_N"/>
</dbReference>
<proteinExistence type="predicted"/>
<reference evidence="3 4" key="1">
    <citation type="journal article" date="2011" name="Proc. Natl. Acad. Sci. U.S.A.">
        <title>Comparative genomics of xylose-fermenting fungi for enhanced biofuel production.</title>
        <authorList>
            <person name="Wohlbach D.J."/>
            <person name="Kuo A."/>
            <person name="Sato T.K."/>
            <person name="Potts K.M."/>
            <person name="Salamov A.A."/>
            <person name="LaButti K.M."/>
            <person name="Sun H."/>
            <person name="Clum A."/>
            <person name="Pangilinan J.L."/>
            <person name="Lindquist E.A."/>
            <person name="Lucas S."/>
            <person name="Lapidus A."/>
            <person name="Jin M."/>
            <person name="Gunawan C."/>
            <person name="Balan V."/>
            <person name="Dale B.E."/>
            <person name="Jeffries T.W."/>
            <person name="Zinkel R."/>
            <person name="Barry K.W."/>
            <person name="Grigoriev I.V."/>
            <person name="Gasch A.P."/>
        </authorList>
    </citation>
    <scope>NUCLEOTIDE SEQUENCE [LARGE SCALE GENOMIC DNA]</scope>
    <source>
        <strain evidence="4">ATCC 10573 / BCRC 21748 / CBS 615 / JCM 9827 / NBRC 10315 / NRRL Y-1498 / VKM Y-70</strain>
    </source>
</reference>
<evidence type="ECO:0000256" key="1">
    <source>
        <dbReference type="SAM" id="MobiDB-lite"/>
    </source>
</evidence>
<dbReference type="STRING" id="590646.G3AW29"/>
<dbReference type="OrthoDB" id="6513042at2759"/>
<evidence type="ECO:0000313" key="3">
    <source>
        <dbReference type="EMBL" id="EGV66435.1"/>
    </source>
</evidence>
<evidence type="ECO:0000313" key="4">
    <source>
        <dbReference type="Proteomes" id="UP000000707"/>
    </source>
</evidence>
<keyword evidence="4" id="KW-1185">Reference proteome</keyword>
<feature type="domain" description="5'-3' DNA helicase ZGRF1-like N-terminal" evidence="2">
    <location>
        <begin position="6"/>
        <end position="82"/>
    </location>
</feature>
<accession>G3AW29</accession>
<gene>
    <name evidence="3" type="ORF">CANTEDRAFT_112172</name>
</gene>
<name>G3AW29_CANTC</name>
<dbReference type="RefSeq" id="XP_006683693.1">
    <property type="nucleotide sequence ID" value="XM_006683630.1"/>
</dbReference>
<dbReference type="GeneID" id="18246383"/>
<feature type="region of interest" description="Disordered" evidence="1">
    <location>
        <begin position="96"/>
        <end position="124"/>
    </location>
</feature>
<dbReference type="AlphaFoldDB" id="G3AW29"/>
<feature type="compositionally biased region" description="Polar residues" evidence="1">
    <location>
        <begin position="96"/>
        <end position="120"/>
    </location>
</feature>
<dbReference type="Proteomes" id="UP000000707">
    <property type="component" value="Unassembled WGS sequence"/>
</dbReference>
<organism evidence="4">
    <name type="scientific">Candida tenuis (strain ATCC 10573 / BCRC 21748 / CBS 615 / JCM 9827 / NBRC 10315 / NRRL Y-1498 / VKM Y-70)</name>
    <name type="common">Yeast</name>
    <name type="synonym">Yamadazyma tenuis</name>
    <dbReference type="NCBI Taxonomy" id="590646"/>
    <lineage>
        <taxon>Eukaryota</taxon>
        <taxon>Fungi</taxon>
        <taxon>Dikarya</taxon>
        <taxon>Ascomycota</taxon>
        <taxon>Saccharomycotina</taxon>
        <taxon>Pichiomycetes</taxon>
        <taxon>Debaryomycetaceae</taxon>
        <taxon>Yamadazyma</taxon>
    </lineage>
</organism>
<dbReference type="KEGG" id="cten:18246383"/>
<evidence type="ECO:0000259" key="2">
    <source>
        <dbReference type="Pfam" id="PF10382"/>
    </source>
</evidence>
<protein>
    <recommendedName>
        <fullName evidence="2">5'-3' DNA helicase ZGRF1-like N-terminal domain-containing protein</fullName>
    </recommendedName>
</protein>
<dbReference type="HOGENOM" id="CLU_1366706_0_0_1"/>
<dbReference type="EMBL" id="GL996510">
    <property type="protein sequence ID" value="EGV66435.1"/>
    <property type="molecule type" value="Genomic_DNA"/>
</dbReference>
<dbReference type="Pfam" id="PF10382">
    <property type="entry name" value="ZGRF1-like_N"/>
    <property type="match status" value="1"/>
</dbReference>
<dbReference type="eggNOG" id="ENOG502RS10">
    <property type="taxonomic scope" value="Eukaryota"/>
</dbReference>